<dbReference type="Proteomes" id="UP001295423">
    <property type="component" value="Unassembled WGS sequence"/>
</dbReference>
<evidence type="ECO:0000313" key="5">
    <source>
        <dbReference type="EMBL" id="CAJ1956889.1"/>
    </source>
</evidence>
<dbReference type="PANTHER" id="PTHR45676">
    <property type="entry name" value="RING-H2 FINGER PROTEIN ATL51-RELATED"/>
    <property type="match status" value="1"/>
</dbReference>
<dbReference type="SMART" id="SM00184">
    <property type="entry name" value="RING"/>
    <property type="match status" value="1"/>
</dbReference>
<dbReference type="GO" id="GO:0008270">
    <property type="term" value="F:zinc ion binding"/>
    <property type="evidence" value="ECO:0007669"/>
    <property type="project" value="UniProtKB-KW"/>
</dbReference>
<protein>
    <recommendedName>
        <fullName evidence="4">RING-type domain-containing protein</fullName>
    </recommendedName>
</protein>
<keyword evidence="1" id="KW-0863">Zinc-finger</keyword>
<dbReference type="AlphaFoldDB" id="A0AAD2JJN6"/>
<keyword evidence="3" id="KW-0472">Membrane</keyword>
<dbReference type="Pfam" id="PF13639">
    <property type="entry name" value="zf-RING_2"/>
    <property type="match status" value="1"/>
</dbReference>
<proteinExistence type="predicted"/>
<feature type="domain" description="RING-type" evidence="4">
    <location>
        <begin position="403"/>
        <end position="447"/>
    </location>
</feature>
<keyword evidence="1" id="KW-0862">Zinc</keyword>
<dbReference type="Gene3D" id="3.30.40.10">
    <property type="entry name" value="Zinc/RING finger domain, C3HC4 (zinc finger)"/>
    <property type="match status" value="1"/>
</dbReference>
<evidence type="ECO:0000256" key="3">
    <source>
        <dbReference type="SAM" id="Phobius"/>
    </source>
</evidence>
<keyword evidence="6" id="KW-1185">Reference proteome</keyword>
<feature type="compositionally biased region" description="Low complexity" evidence="2">
    <location>
        <begin position="97"/>
        <end position="108"/>
    </location>
</feature>
<feature type="region of interest" description="Disordered" evidence="2">
    <location>
        <begin position="231"/>
        <end position="250"/>
    </location>
</feature>
<keyword evidence="1" id="KW-0479">Metal-binding</keyword>
<keyword evidence="3" id="KW-0812">Transmembrane</keyword>
<feature type="region of interest" description="Disordered" evidence="2">
    <location>
        <begin position="63"/>
        <end position="114"/>
    </location>
</feature>
<evidence type="ECO:0000259" key="4">
    <source>
        <dbReference type="PROSITE" id="PS50089"/>
    </source>
</evidence>
<name>A0AAD2JJN6_9STRA</name>
<feature type="region of interest" description="Disordered" evidence="2">
    <location>
        <begin position="352"/>
        <end position="398"/>
    </location>
</feature>
<dbReference type="CDD" id="cd16454">
    <property type="entry name" value="RING-H2_PA-TM-RING"/>
    <property type="match status" value="1"/>
</dbReference>
<dbReference type="PROSITE" id="PS50089">
    <property type="entry name" value="ZF_RING_2"/>
    <property type="match status" value="1"/>
</dbReference>
<dbReference type="SUPFAM" id="SSF57850">
    <property type="entry name" value="RING/U-box"/>
    <property type="match status" value="1"/>
</dbReference>
<evidence type="ECO:0000256" key="2">
    <source>
        <dbReference type="SAM" id="MobiDB-lite"/>
    </source>
</evidence>
<feature type="compositionally biased region" description="Low complexity" evidence="2">
    <location>
        <begin position="63"/>
        <end position="81"/>
    </location>
</feature>
<feature type="compositionally biased region" description="Polar residues" evidence="2">
    <location>
        <begin position="367"/>
        <end position="396"/>
    </location>
</feature>
<dbReference type="EMBL" id="CAKOGP040001925">
    <property type="protein sequence ID" value="CAJ1956889.1"/>
    <property type="molecule type" value="Genomic_DNA"/>
</dbReference>
<comment type="caution">
    <text evidence="5">The sequence shown here is derived from an EMBL/GenBank/DDBJ whole genome shotgun (WGS) entry which is preliminary data.</text>
</comment>
<reference evidence="5" key="1">
    <citation type="submission" date="2023-08" db="EMBL/GenBank/DDBJ databases">
        <authorList>
            <person name="Audoor S."/>
            <person name="Bilcke G."/>
        </authorList>
    </citation>
    <scope>NUCLEOTIDE SEQUENCE</scope>
</reference>
<gene>
    <name evidence="5" type="ORF">CYCCA115_LOCUS16446</name>
</gene>
<organism evidence="5 6">
    <name type="scientific">Cylindrotheca closterium</name>
    <dbReference type="NCBI Taxonomy" id="2856"/>
    <lineage>
        <taxon>Eukaryota</taxon>
        <taxon>Sar</taxon>
        <taxon>Stramenopiles</taxon>
        <taxon>Ochrophyta</taxon>
        <taxon>Bacillariophyta</taxon>
        <taxon>Bacillariophyceae</taxon>
        <taxon>Bacillariophycidae</taxon>
        <taxon>Bacillariales</taxon>
        <taxon>Bacillariaceae</taxon>
        <taxon>Cylindrotheca</taxon>
    </lineage>
</organism>
<sequence length="459" mass="50065">MPLSFQLPAMVVSSSFLMMMMLLTLSMILPTEILLLVDAQPQDSSTPSSSPSAAAAATTLSPIASPPTLSAAPSEFPSAASMNRPSPAPTIYVPTRSAIPSDSPSAAPTRVPSVQMIEDTSTSPTFENIEEKEEEEEDELSCKNTAGWMAPATYLQNGQWIQGIFDCDHPSISCQRRARIGPATQHCCKCRPECCGQCSHAQPNRYDQAGAFSADPCNPGDYDDDDYSKNGPYIHGGGPTQDVDDESSGGPMEGIDILRFIFSAMGITFCVIAALLAIRNQQSRELRDARRIMAERRRLQREREEGEQRRHPPEQLDMNARFDQIVASFLFQSVNSDKTNISADCIRGAKAATAGDGGDDEAPVNEDGTSVSASTMSDPSNTNENSLTERLSSWTKPSPKDECCICLECYAPGETICVPICKDCNHVFHEECIVEWLKNHTDCPLCRVQVLGDRIHKIQ</sequence>
<evidence type="ECO:0000256" key="1">
    <source>
        <dbReference type="PROSITE-ProRule" id="PRU00175"/>
    </source>
</evidence>
<evidence type="ECO:0000313" key="6">
    <source>
        <dbReference type="Proteomes" id="UP001295423"/>
    </source>
</evidence>
<dbReference type="InterPro" id="IPR001841">
    <property type="entry name" value="Znf_RING"/>
</dbReference>
<dbReference type="InterPro" id="IPR013083">
    <property type="entry name" value="Znf_RING/FYVE/PHD"/>
</dbReference>
<keyword evidence="3" id="KW-1133">Transmembrane helix</keyword>
<feature type="transmembrane region" description="Helical" evidence="3">
    <location>
        <begin position="257"/>
        <end position="278"/>
    </location>
</feature>
<accession>A0AAD2JJN6</accession>